<dbReference type="EMBL" id="SJSN01000010">
    <property type="protein sequence ID" value="TCD07619.1"/>
    <property type="molecule type" value="Genomic_DNA"/>
</dbReference>
<evidence type="ECO:0000256" key="1">
    <source>
        <dbReference type="PIRSR" id="PIRSR640198-1"/>
    </source>
</evidence>
<dbReference type="Proteomes" id="UP000291485">
    <property type="component" value="Unassembled WGS sequence"/>
</dbReference>
<dbReference type="RefSeq" id="WP_131559776.1">
    <property type="nucleotide sequence ID" value="NZ_SJSN01000010.1"/>
</dbReference>
<dbReference type="InterPro" id="IPR013436">
    <property type="entry name" value="Mobile_mystery_prot_B"/>
</dbReference>
<dbReference type="Gene3D" id="1.10.3290.10">
    <property type="entry name" value="Fido-like domain"/>
    <property type="match status" value="1"/>
</dbReference>
<evidence type="ECO:0000259" key="2">
    <source>
        <dbReference type="PROSITE" id="PS51459"/>
    </source>
</evidence>
<gene>
    <name evidence="3" type="ORF">EZ449_13865</name>
</gene>
<organism evidence="3 4">
    <name type="scientific">Pedobacter frigidisoli</name>
    <dbReference type="NCBI Taxonomy" id="2530455"/>
    <lineage>
        <taxon>Bacteria</taxon>
        <taxon>Pseudomonadati</taxon>
        <taxon>Bacteroidota</taxon>
        <taxon>Sphingobacteriia</taxon>
        <taxon>Sphingobacteriales</taxon>
        <taxon>Sphingobacteriaceae</taxon>
        <taxon>Pedobacter</taxon>
    </lineage>
</organism>
<dbReference type="InterPro" id="IPR036597">
    <property type="entry name" value="Fido-like_dom_sf"/>
</dbReference>
<dbReference type="Pfam" id="PF02661">
    <property type="entry name" value="Fic"/>
    <property type="match status" value="1"/>
</dbReference>
<dbReference type="InterPro" id="IPR040198">
    <property type="entry name" value="Fido_containing"/>
</dbReference>
<dbReference type="AlphaFoldDB" id="A0A4R0NYU2"/>
<dbReference type="PANTHER" id="PTHR13504">
    <property type="entry name" value="FIDO DOMAIN-CONTAINING PROTEIN DDB_G0283145"/>
    <property type="match status" value="1"/>
</dbReference>
<protein>
    <submittedName>
        <fullName evidence="3">Mobile mystery protein B</fullName>
    </submittedName>
</protein>
<dbReference type="InterPro" id="IPR003812">
    <property type="entry name" value="Fido"/>
</dbReference>
<name>A0A4R0NYU2_9SPHI</name>
<dbReference type="SUPFAM" id="SSF140931">
    <property type="entry name" value="Fic-like"/>
    <property type="match status" value="1"/>
</dbReference>
<comment type="caution">
    <text evidence="3">The sequence shown here is derived from an EMBL/GenBank/DDBJ whole genome shotgun (WGS) entry which is preliminary data.</text>
</comment>
<dbReference type="OrthoDB" id="9814400at2"/>
<evidence type="ECO:0000313" key="4">
    <source>
        <dbReference type="Proteomes" id="UP000291485"/>
    </source>
</evidence>
<proteinExistence type="predicted"/>
<keyword evidence="4" id="KW-1185">Reference proteome</keyword>
<feature type="domain" description="Fido" evidence="2">
    <location>
        <begin position="59"/>
        <end position="198"/>
    </location>
</feature>
<dbReference type="PANTHER" id="PTHR13504:SF39">
    <property type="entry name" value="CELL FILAMENTATION PROTEIN"/>
    <property type="match status" value="1"/>
</dbReference>
<dbReference type="PROSITE" id="PS51459">
    <property type="entry name" value="FIDO"/>
    <property type="match status" value="1"/>
</dbReference>
<dbReference type="NCBIfam" id="TIGR02613">
    <property type="entry name" value="mob_myst_B"/>
    <property type="match status" value="1"/>
</dbReference>
<accession>A0A4R0NYU2</accession>
<sequence length="198" mass="23136">MALEIEYQEGQTPLEEEEKAGLRIDTITIREELDEFEQLNIQKAVEWTLKNRWPAKKIITGDFMLELHAKMYGDVWTWAGNFRKSNKNIGVPYYKVATDLRLLLDDALYWHEKETYPPEEIAIRFKHRIVAIHCFPNGNGRHSRLIADIIIANLYKFEVFSWGSSTLVKADDMRTNYISALRKADRGTINDLIKFARS</sequence>
<reference evidence="3 4" key="1">
    <citation type="submission" date="2019-02" db="EMBL/GenBank/DDBJ databases">
        <title>Pedobacter sp. RP-3-11 sp. nov., isolated from Arctic soil.</title>
        <authorList>
            <person name="Dahal R.H."/>
        </authorList>
    </citation>
    <scope>NUCLEOTIDE SEQUENCE [LARGE SCALE GENOMIC DNA]</scope>
    <source>
        <strain evidence="3 4">RP-3-11</strain>
    </source>
</reference>
<evidence type="ECO:0000313" key="3">
    <source>
        <dbReference type="EMBL" id="TCD07619.1"/>
    </source>
</evidence>
<feature type="active site" evidence="1">
    <location>
        <position position="133"/>
    </location>
</feature>